<dbReference type="EMBL" id="JBCLYO010000025">
    <property type="protein sequence ID" value="KAL0078365.1"/>
    <property type="molecule type" value="Genomic_DNA"/>
</dbReference>
<dbReference type="InterPro" id="IPR029058">
    <property type="entry name" value="AB_hydrolase_fold"/>
</dbReference>
<dbReference type="PANTHER" id="PTHR11802:SF113">
    <property type="entry name" value="SERINE CARBOXYPEPTIDASE CTSA-4.1"/>
    <property type="match status" value="1"/>
</dbReference>
<gene>
    <name evidence="8" type="ORF">J3Q64DRAFT_1872177</name>
</gene>
<evidence type="ECO:0000256" key="2">
    <source>
        <dbReference type="ARBA" id="ARBA00022645"/>
    </source>
</evidence>
<dbReference type="GO" id="GO:0016787">
    <property type="term" value="F:hydrolase activity"/>
    <property type="evidence" value="ECO:0007669"/>
    <property type="project" value="UniProtKB-KW"/>
</dbReference>
<name>A0ABR3AMR7_PHYBL</name>
<dbReference type="SUPFAM" id="SSF53474">
    <property type="entry name" value="alpha/beta-Hydrolases"/>
    <property type="match status" value="1"/>
</dbReference>
<keyword evidence="5 7" id="KW-0378">Hydrolase</keyword>
<keyword evidence="6" id="KW-0325">Glycoprotein</keyword>
<organism evidence="8 9">
    <name type="scientific">Phycomyces blakesleeanus</name>
    <dbReference type="NCBI Taxonomy" id="4837"/>
    <lineage>
        <taxon>Eukaryota</taxon>
        <taxon>Fungi</taxon>
        <taxon>Fungi incertae sedis</taxon>
        <taxon>Mucoromycota</taxon>
        <taxon>Mucoromycotina</taxon>
        <taxon>Mucoromycetes</taxon>
        <taxon>Mucorales</taxon>
        <taxon>Phycomycetaceae</taxon>
        <taxon>Phycomyces</taxon>
    </lineage>
</organism>
<protein>
    <recommendedName>
        <fullName evidence="7">Carboxypeptidase</fullName>
        <ecNumber evidence="7">3.4.16.-</ecNumber>
    </recommendedName>
</protein>
<dbReference type="InterPro" id="IPR001563">
    <property type="entry name" value="Peptidase_S10"/>
</dbReference>
<evidence type="ECO:0000256" key="5">
    <source>
        <dbReference type="ARBA" id="ARBA00022801"/>
    </source>
</evidence>
<keyword evidence="9" id="KW-1185">Reference proteome</keyword>
<feature type="chain" id="PRO_5044976595" description="Carboxypeptidase" evidence="7">
    <location>
        <begin position="18"/>
        <end position="479"/>
    </location>
</feature>
<accession>A0ABR3AMR7</accession>
<comment type="similarity">
    <text evidence="1 7">Belongs to the peptidase S10 family.</text>
</comment>
<dbReference type="Proteomes" id="UP001448207">
    <property type="component" value="Unassembled WGS sequence"/>
</dbReference>
<sequence>MLSRLLIISFLASSALAQYNNTLEAFVQAPSHPDYPQHTLHFSKREEAVYCDPTVKQINGYLNTSSTKHFFFWFFESRGNPQKDPFLLWLNGGPGCSSMTGLFMELGPCLVDRQGKSVSFNRNSWNKHANILFLDQPISSGYSYGQSRVSDSGTAIEEVYEFLQLFFTQFNEYAPLDFHIAGESYAGHYIPPLATLITRENRKINDFSNLFHRKMTPHSVVLKLKSIAIGNGMVDPLTQYKSFSQMACKNSYAPVLTQTACRKMDEAYPHCAQLIKRCYAEKDSYYCEEATTKCNEAMLVPFMNTGKSVYDVRKECKGGPLCYEHMYAVEQYLRKPEVIRASHSQITTFKTCNSAVNHRFVVNGDWMKPYHASVPRLLDEGIRVLLYAGDADYICNWIGYKDWAKSIAWSQQNEFNRAFDIPWISKSTGRIAGEIRQTRNGRLTFLKMYKAGHMVPYDQPEHSLDMIHAWTQGILGHRL</sequence>
<evidence type="ECO:0000256" key="3">
    <source>
        <dbReference type="ARBA" id="ARBA00022670"/>
    </source>
</evidence>
<feature type="signal peptide" evidence="7">
    <location>
        <begin position="1"/>
        <end position="17"/>
    </location>
</feature>
<dbReference type="Gene3D" id="3.40.50.1820">
    <property type="entry name" value="alpha/beta hydrolase"/>
    <property type="match status" value="1"/>
</dbReference>
<comment type="caution">
    <text evidence="8">The sequence shown here is derived from an EMBL/GenBank/DDBJ whole genome shotgun (WGS) entry which is preliminary data.</text>
</comment>
<dbReference type="Pfam" id="PF00450">
    <property type="entry name" value="Peptidase_S10"/>
    <property type="match status" value="1"/>
</dbReference>
<dbReference type="PANTHER" id="PTHR11802">
    <property type="entry name" value="SERINE PROTEASE FAMILY S10 SERINE CARBOXYPEPTIDASE"/>
    <property type="match status" value="1"/>
</dbReference>
<evidence type="ECO:0000256" key="7">
    <source>
        <dbReference type="RuleBase" id="RU361156"/>
    </source>
</evidence>
<dbReference type="InterPro" id="IPR018202">
    <property type="entry name" value="Ser_caboxypep_ser_AS"/>
</dbReference>
<reference evidence="8 9" key="1">
    <citation type="submission" date="2024-04" db="EMBL/GenBank/DDBJ databases">
        <title>Symmetric and asymmetric DNA N6-adenine methylation regulates different biological responses in Mucorales.</title>
        <authorList>
            <consortium name="Lawrence Berkeley National Laboratory"/>
            <person name="Lax C."/>
            <person name="Mondo S.J."/>
            <person name="Osorio-Concepcion M."/>
            <person name="Muszewska A."/>
            <person name="Corrochano-Luque M."/>
            <person name="Gutierrez G."/>
            <person name="Riley R."/>
            <person name="Lipzen A."/>
            <person name="Guo J."/>
            <person name="Hundley H."/>
            <person name="Amirebrahimi M."/>
            <person name="Ng V."/>
            <person name="Lorenzo-Gutierrez D."/>
            <person name="Binder U."/>
            <person name="Yang J."/>
            <person name="Song Y."/>
            <person name="Canovas D."/>
            <person name="Navarro E."/>
            <person name="Freitag M."/>
            <person name="Gabaldon T."/>
            <person name="Grigoriev I.V."/>
            <person name="Corrochano L.M."/>
            <person name="Nicolas F.E."/>
            <person name="Garre V."/>
        </authorList>
    </citation>
    <scope>NUCLEOTIDE SEQUENCE [LARGE SCALE GENOMIC DNA]</scope>
    <source>
        <strain evidence="8 9">L51</strain>
    </source>
</reference>
<evidence type="ECO:0000313" key="9">
    <source>
        <dbReference type="Proteomes" id="UP001448207"/>
    </source>
</evidence>
<dbReference type="EC" id="3.4.16.-" evidence="7"/>
<dbReference type="Gene3D" id="1.10.287.410">
    <property type="match status" value="1"/>
</dbReference>
<keyword evidence="2 7" id="KW-0121">Carboxypeptidase</keyword>
<evidence type="ECO:0000256" key="4">
    <source>
        <dbReference type="ARBA" id="ARBA00022729"/>
    </source>
</evidence>
<proteinExistence type="inferred from homology"/>
<keyword evidence="4 7" id="KW-0732">Signal</keyword>
<evidence type="ECO:0000256" key="1">
    <source>
        <dbReference type="ARBA" id="ARBA00009431"/>
    </source>
</evidence>
<dbReference type="PROSITE" id="PS00131">
    <property type="entry name" value="CARBOXYPEPT_SER_SER"/>
    <property type="match status" value="1"/>
</dbReference>
<dbReference type="PRINTS" id="PR00724">
    <property type="entry name" value="CRBOXYPTASEC"/>
</dbReference>
<evidence type="ECO:0000313" key="8">
    <source>
        <dbReference type="EMBL" id="KAL0078365.1"/>
    </source>
</evidence>
<evidence type="ECO:0000256" key="6">
    <source>
        <dbReference type="ARBA" id="ARBA00023180"/>
    </source>
</evidence>
<keyword evidence="3 7" id="KW-0645">Protease</keyword>